<gene>
    <name evidence="2" type="ORF">OO014_02330</name>
</gene>
<dbReference type="Proteomes" id="UP001150259">
    <property type="component" value="Unassembled WGS sequence"/>
</dbReference>
<dbReference type="RefSeq" id="WP_272460656.1">
    <property type="nucleotide sequence ID" value="NZ_JAPFQL010000005.1"/>
</dbReference>
<feature type="domain" description="HTH marR-type" evidence="1">
    <location>
        <begin position="28"/>
        <end position="162"/>
    </location>
</feature>
<dbReference type="InterPro" id="IPR036390">
    <property type="entry name" value="WH_DNA-bd_sf"/>
</dbReference>
<reference evidence="2 3" key="1">
    <citation type="submission" date="2022-11" db="EMBL/GenBank/DDBJ databases">
        <title>Anaerobic phenanthrene biodegradation by a DNRA strain PheN6.</title>
        <authorList>
            <person name="Zhang Z."/>
        </authorList>
    </citation>
    <scope>NUCLEOTIDE SEQUENCE [LARGE SCALE GENOMIC DNA]</scope>
    <source>
        <strain evidence="2 3">PheN6</strain>
    </source>
</reference>
<dbReference type="Gene3D" id="1.10.10.10">
    <property type="entry name" value="Winged helix-like DNA-binding domain superfamily/Winged helix DNA-binding domain"/>
    <property type="match status" value="1"/>
</dbReference>
<dbReference type="PANTHER" id="PTHR33164">
    <property type="entry name" value="TRANSCRIPTIONAL REGULATOR, MARR FAMILY"/>
    <property type="match status" value="1"/>
</dbReference>
<dbReference type="PRINTS" id="PR00598">
    <property type="entry name" value="HTHMARR"/>
</dbReference>
<evidence type="ECO:0000313" key="2">
    <source>
        <dbReference type="EMBL" id="MDC5696079.1"/>
    </source>
</evidence>
<organism evidence="2 3">
    <name type="scientific">Intrasporangium calvum</name>
    <dbReference type="NCBI Taxonomy" id="53358"/>
    <lineage>
        <taxon>Bacteria</taxon>
        <taxon>Bacillati</taxon>
        <taxon>Actinomycetota</taxon>
        <taxon>Actinomycetes</taxon>
        <taxon>Micrococcales</taxon>
        <taxon>Intrasporangiaceae</taxon>
        <taxon>Intrasporangium</taxon>
    </lineage>
</organism>
<accession>A0ABT5GCX5</accession>
<name>A0ABT5GCX5_9MICO</name>
<protein>
    <submittedName>
        <fullName evidence="2">MarR family transcriptional regulator</fullName>
    </submittedName>
</protein>
<evidence type="ECO:0000313" key="3">
    <source>
        <dbReference type="Proteomes" id="UP001150259"/>
    </source>
</evidence>
<dbReference type="InterPro" id="IPR036388">
    <property type="entry name" value="WH-like_DNA-bd_sf"/>
</dbReference>
<keyword evidence="3" id="KW-1185">Reference proteome</keyword>
<evidence type="ECO:0000259" key="1">
    <source>
        <dbReference type="PROSITE" id="PS50995"/>
    </source>
</evidence>
<comment type="caution">
    <text evidence="2">The sequence shown here is derived from an EMBL/GenBank/DDBJ whole genome shotgun (WGS) entry which is preliminary data.</text>
</comment>
<dbReference type="InterPro" id="IPR039422">
    <property type="entry name" value="MarR/SlyA-like"/>
</dbReference>
<dbReference type="Pfam" id="PF12802">
    <property type="entry name" value="MarR_2"/>
    <property type="match status" value="1"/>
</dbReference>
<dbReference type="SMART" id="SM00347">
    <property type="entry name" value="HTH_MARR"/>
    <property type="match status" value="1"/>
</dbReference>
<sequence length="169" mass="18471">MAPRPRTAQEQHRKAVAAYVAAGGEESVQRVITAIYGVTKKLDQWYGRQLADLGLTQGEWAVVAALAKAGETCLTPSQLADLTNVAPSSMTHRLDKMAERGLIRRSPDEANRTRTLISLTGDGWDLFSEAIRESNVVESDILRGLSGDERADLAGLLERVIEQLDRVEA</sequence>
<dbReference type="PANTHER" id="PTHR33164:SF104">
    <property type="entry name" value="TRANSCRIPTIONAL REGULATORY PROTEIN"/>
    <property type="match status" value="1"/>
</dbReference>
<dbReference type="PROSITE" id="PS50995">
    <property type="entry name" value="HTH_MARR_2"/>
    <property type="match status" value="1"/>
</dbReference>
<dbReference type="SUPFAM" id="SSF46785">
    <property type="entry name" value="Winged helix' DNA-binding domain"/>
    <property type="match status" value="1"/>
</dbReference>
<proteinExistence type="predicted"/>
<dbReference type="EMBL" id="JAPFQL010000005">
    <property type="protein sequence ID" value="MDC5696079.1"/>
    <property type="molecule type" value="Genomic_DNA"/>
</dbReference>
<dbReference type="InterPro" id="IPR000835">
    <property type="entry name" value="HTH_MarR-typ"/>
</dbReference>